<comment type="similarity">
    <text evidence="1">Belongs to the CNPPD1 family.</text>
</comment>
<dbReference type="GO" id="GO:0000307">
    <property type="term" value="C:cyclin-dependent protein kinase holoenzyme complex"/>
    <property type="evidence" value="ECO:0007669"/>
    <property type="project" value="TreeGrafter"/>
</dbReference>
<dbReference type="CDD" id="cd20557">
    <property type="entry name" value="CYCLIN_ScPCL1-like"/>
    <property type="match status" value="1"/>
</dbReference>
<keyword evidence="3" id="KW-1185">Reference proteome</keyword>
<reference evidence="4" key="1">
    <citation type="submission" date="2025-08" db="UniProtKB">
        <authorList>
            <consortium name="RefSeq"/>
        </authorList>
    </citation>
    <scope>IDENTIFICATION</scope>
    <source>
        <tissue evidence="4">Gonads</tissue>
    </source>
</reference>
<dbReference type="InterPro" id="IPR013922">
    <property type="entry name" value="Cyclin_PHO80-like"/>
</dbReference>
<dbReference type="RefSeq" id="XP_030749869.1">
    <property type="nucleotide sequence ID" value="XM_030894009.1"/>
</dbReference>
<dbReference type="GO" id="GO:0016538">
    <property type="term" value="F:cyclin-dependent protein serine/threonine kinase regulator activity"/>
    <property type="evidence" value="ECO:0007669"/>
    <property type="project" value="TreeGrafter"/>
</dbReference>
<organism evidence="3 4">
    <name type="scientific">Sitophilus oryzae</name>
    <name type="common">Rice weevil</name>
    <name type="synonym">Curculio oryzae</name>
    <dbReference type="NCBI Taxonomy" id="7048"/>
    <lineage>
        <taxon>Eukaryota</taxon>
        <taxon>Metazoa</taxon>
        <taxon>Ecdysozoa</taxon>
        <taxon>Arthropoda</taxon>
        <taxon>Hexapoda</taxon>
        <taxon>Insecta</taxon>
        <taxon>Pterygota</taxon>
        <taxon>Neoptera</taxon>
        <taxon>Endopterygota</taxon>
        <taxon>Coleoptera</taxon>
        <taxon>Polyphaga</taxon>
        <taxon>Cucujiformia</taxon>
        <taxon>Curculionidae</taxon>
        <taxon>Dryophthorinae</taxon>
        <taxon>Sitophilus</taxon>
    </lineage>
</organism>
<dbReference type="GO" id="GO:0019901">
    <property type="term" value="F:protein kinase binding"/>
    <property type="evidence" value="ECO:0007669"/>
    <property type="project" value="InterPro"/>
</dbReference>
<dbReference type="GeneID" id="115877723"/>
<dbReference type="InParanoid" id="A0A6J2XGM1"/>
<evidence type="ECO:0000256" key="1">
    <source>
        <dbReference type="ARBA" id="ARBA00038508"/>
    </source>
</evidence>
<dbReference type="PANTHER" id="PTHR15615:SF108">
    <property type="entry name" value="PROTEIN CNPPD1"/>
    <property type="match status" value="1"/>
</dbReference>
<dbReference type="FunCoup" id="A0A6J2XGM1">
    <property type="interactions" value="930"/>
</dbReference>
<dbReference type="Gene3D" id="1.10.472.10">
    <property type="entry name" value="Cyclin-like"/>
    <property type="match status" value="1"/>
</dbReference>
<dbReference type="OrthoDB" id="244495at2759"/>
<evidence type="ECO:0000313" key="3">
    <source>
        <dbReference type="Proteomes" id="UP000504635"/>
    </source>
</evidence>
<dbReference type="Proteomes" id="UP000504635">
    <property type="component" value="Unplaced"/>
</dbReference>
<sequence length="420" mass="48598">MSKIYKKPPYCKGNDDHQKYLSRIRKTLYYGRLPKNDVLSLPVTELAVEIFSEAQKGKSLDRLHCNTAAQISRNACVSPCSFILAMIYLERLKTCNVEYLERTSPSDLFLISLMVSSKYLFDDGESDEVFMDEWAASAGMTCKELIRLEKDFLNAIDWKIFVNQLSFWKKLHEIETKLAKKEGTNRGHFTYTEIQTLSSTIEVQNIVQCLVCISMILAATYTAGLLTLVGSVYLASQIPGSSLYRKPIEDTTLVPVTYHKYDKEILTEKYCNDTNIESQKSNGWQSSVIKVFKASILLASIKTSNCNSTESTEEVRENTKITDTCQQVTWDWWNIPIMTWLSRSSEYINALELPTLKNYLYYLENKAVNSKYIYLEDHIHKATKTRIQDQIECSWHAEWTDSIKKYNYYYLLPYLQNIKS</sequence>
<dbReference type="InterPro" id="IPR036915">
    <property type="entry name" value="Cyclin-like_sf"/>
</dbReference>
<dbReference type="KEGG" id="soy:115877723"/>
<dbReference type="GO" id="GO:0005634">
    <property type="term" value="C:nucleus"/>
    <property type="evidence" value="ECO:0007669"/>
    <property type="project" value="TreeGrafter"/>
</dbReference>
<dbReference type="PANTHER" id="PTHR15615">
    <property type="match status" value="1"/>
</dbReference>
<dbReference type="SUPFAM" id="SSF47954">
    <property type="entry name" value="Cyclin-like"/>
    <property type="match status" value="1"/>
</dbReference>
<proteinExistence type="inferred from homology"/>
<name>A0A6J2XGM1_SITOR</name>
<gene>
    <name evidence="4" type="primary">LOC115877723</name>
</gene>
<evidence type="ECO:0000313" key="4">
    <source>
        <dbReference type="RefSeq" id="XP_030749869.1"/>
    </source>
</evidence>
<dbReference type="Pfam" id="PF08613">
    <property type="entry name" value="Cyclin"/>
    <property type="match status" value="1"/>
</dbReference>
<evidence type="ECO:0000256" key="2">
    <source>
        <dbReference type="ARBA" id="ARBA00040808"/>
    </source>
</evidence>
<protein>
    <recommendedName>
        <fullName evidence="2">Protein CNPPD1</fullName>
    </recommendedName>
</protein>
<dbReference type="AlphaFoldDB" id="A0A6J2XGM1"/>
<accession>A0A6J2XGM1</accession>